<feature type="region of interest" description="Disordered" evidence="3">
    <location>
        <begin position="1"/>
        <end position="20"/>
    </location>
</feature>
<dbReference type="InterPro" id="IPR035979">
    <property type="entry name" value="RBD_domain_sf"/>
</dbReference>
<proteinExistence type="predicted"/>
<comment type="caution">
    <text evidence="6">The sequence shown here is derived from an EMBL/GenBank/DDBJ whole genome shotgun (WGS) entry which is preliminary data.</text>
</comment>
<feature type="compositionally biased region" description="Gly residues" evidence="3">
    <location>
        <begin position="511"/>
        <end position="537"/>
    </location>
</feature>
<dbReference type="GO" id="GO:0003729">
    <property type="term" value="F:mRNA binding"/>
    <property type="evidence" value="ECO:0007669"/>
    <property type="project" value="TreeGrafter"/>
</dbReference>
<dbReference type="GO" id="GO:1990904">
    <property type="term" value="C:ribonucleoprotein complex"/>
    <property type="evidence" value="ECO:0007669"/>
    <property type="project" value="TreeGrafter"/>
</dbReference>
<organism evidence="6 7">
    <name type="scientific">Trichophyton verrucosum (strain HKI 0517)</name>
    <dbReference type="NCBI Taxonomy" id="663202"/>
    <lineage>
        <taxon>Eukaryota</taxon>
        <taxon>Fungi</taxon>
        <taxon>Dikarya</taxon>
        <taxon>Ascomycota</taxon>
        <taxon>Pezizomycotina</taxon>
        <taxon>Eurotiomycetes</taxon>
        <taxon>Eurotiomycetidae</taxon>
        <taxon>Onygenales</taxon>
        <taxon>Arthrodermataceae</taxon>
        <taxon>Trichophyton</taxon>
    </lineage>
</organism>
<evidence type="ECO:0000256" key="2">
    <source>
        <dbReference type="PROSITE-ProRule" id="PRU00176"/>
    </source>
</evidence>
<dbReference type="HOGENOM" id="CLU_022209_2_0_1"/>
<feature type="region of interest" description="Disordered" evidence="3">
    <location>
        <begin position="30"/>
        <end position="59"/>
    </location>
</feature>
<evidence type="ECO:0008006" key="8">
    <source>
        <dbReference type="Google" id="ProtNLM"/>
    </source>
</evidence>
<dbReference type="AlphaFoldDB" id="D4D244"/>
<evidence type="ECO:0000313" key="6">
    <source>
        <dbReference type="EMBL" id="EFE44072.1"/>
    </source>
</evidence>
<dbReference type="CDD" id="cd00780">
    <property type="entry name" value="NTF2"/>
    <property type="match status" value="1"/>
</dbReference>
<dbReference type="KEGG" id="tve:TRV_01146"/>
<feature type="region of interest" description="Disordered" evidence="3">
    <location>
        <begin position="507"/>
        <end position="573"/>
    </location>
</feature>
<feature type="compositionally biased region" description="Polar residues" evidence="3">
    <location>
        <begin position="388"/>
        <end position="412"/>
    </location>
</feature>
<dbReference type="PROSITE" id="PS50177">
    <property type="entry name" value="NTF2_DOMAIN"/>
    <property type="match status" value="1"/>
</dbReference>
<dbReference type="Gene3D" id="3.10.450.50">
    <property type="match status" value="1"/>
</dbReference>
<dbReference type="OrthoDB" id="339151at2759"/>
<feature type="compositionally biased region" description="Low complexity" evidence="3">
    <location>
        <begin position="30"/>
        <end position="42"/>
    </location>
</feature>
<dbReference type="PROSITE" id="PS50102">
    <property type="entry name" value="RRM"/>
    <property type="match status" value="1"/>
</dbReference>
<dbReference type="Pfam" id="PF00076">
    <property type="entry name" value="RRM_1"/>
    <property type="match status" value="1"/>
</dbReference>
<dbReference type="GeneID" id="9582858"/>
<dbReference type="InterPro" id="IPR018222">
    <property type="entry name" value="Nuclear_transport_factor_2_euk"/>
</dbReference>
<dbReference type="InterPro" id="IPR002075">
    <property type="entry name" value="NTF2_dom"/>
</dbReference>
<feature type="compositionally biased region" description="Low complexity" evidence="3">
    <location>
        <begin position="192"/>
        <end position="224"/>
    </location>
</feature>
<protein>
    <recommendedName>
        <fullName evidence="8">NTF2 and RRM domain protein</fullName>
    </recommendedName>
</protein>
<feature type="domain" description="RRM" evidence="4">
    <location>
        <begin position="437"/>
        <end position="505"/>
    </location>
</feature>
<dbReference type="InterPro" id="IPR012677">
    <property type="entry name" value="Nucleotide-bd_a/b_plait_sf"/>
</dbReference>
<feature type="compositionally biased region" description="Low complexity" evidence="3">
    <location>
        <begin position="346"/>
        <end position="358"/>
    </location>
</feature>
<gene>
    <name evidence="6" type="ORF">TRV_01146</name>
</gene>
<evidence type="ECO:0000256" key="3">
    <source>
        <dbReference type="SAM" id="MobiDB-lite"/>
    </source>
</evidence>
<feature type="compositionally biased region" description="Basic and acidic residues" evidence="3">
    <location>
        <begin position="225"/>
        <end position="262"/>
    </location>
</feature>
<keyword evidence="1 2" id="KW-0694">RNA-binding</keyword>
<feature type="domain" description="NTF2" evidence="5">
    <location>
        <begin position="66"/>
        <end position="181"/>
    </location>
</feature>
<dbReference type="SMART" id="SM00360">
    <property type="entry name" value="RRM"/>
    <property type="match status" value="1"/>
</dbReference>
<feature type="compositionally biased region" description="Low complexity" evidence="3">
    <location>
        <begin position="368"/>
        <end position="387"/>
    </location>
</feature>
<evidence type="ECO:0000313" key="7">
    <source>
        <dbReference type="Proteomes" id="UP000008383"/>
    </source>
</evidence>
<dbReference type="InterPro" id="IPR032710">
    <property type="entry name" value="NTF2-like_dom_sf"/>
</dbReference>
<dbReference type="GO" id="GO:0016579">
    <property type="term" value="P:protein deubiquitination"/>
    <property type="evidence" value="ECO:0007669"/>
    <property type="project" value="TreeGrafter"/>
</dbReference>
<name>D4D244_TRIVH</name>
<evidence type="ECO:0000259" key="5">
    <source>
        <dbReference type="PROSITE" id="PS50177"/>
    </source>
</evidence>
<feature type="region of interest" description="Disordered" evidence="3">
    <location>
        <begin position="189"/>
        <end position="435"/>
    </location>
</feature>
<dbReference type="Pfam" id="PF02136">
    <property type="entry name" value="NTF2"/>
    <property type="match status" value="1"/>
</dbReference>
<dbReference type="PANTHER" id="PTHR10693:SF20">
    <property type="entry name" value="AT27578P"/>
    <property type="match status" value="1"/>
</dbReference>
<dbReference type="CDD" id="cd00590">
    <property type="entry name" value="RRM_SF"/>
    <property type="match status" value="1"/>
</dbReference>
<dbReference type="Proteomes" id="UP000008383">
    <property type="component" value="Unassembled WGS sequence"/>
</dbReference>
<dbReference type="InterPro" id="IPR000504">
    <property type="entry name" value="RRM_dom"/>
</dbReference>
<reference evidence="7" key="1">
    <citation type="journal article" date="2011" name="Genome Biol.">
        <title>Comparative and functional genomics provide insights into the pathogenicity of dermatophytic fungi.</title>
        <authorList>
            <person name="Burmester A."/>
            <person name="Shelest E."/>
            <person name="Gloeckner G."/>
            <person name="Heddergott C."/>
            <person name="Schindler S."/>
            <person name="Staib P."/>
            <person name="Heidel A."/>
            <person name="Felder M."/>
            <person name="Petzold A."/>
            <person name="Szafranski K."/>
            <person name="Feuermann M."/>
            <person name="Pedruzzi I."/>
            <person name="Priebe S."/>
            <person name="Groth M."/>
            <person name="Winkler R."/>
            <person name="Li W."/>
            <person name="Kniemeyer O."/>
            <person name="Schroeckh V."/>
            <person name="Hertweck C."/>
            <person name="Hube B."/>
            <person name="White T.C."/>
            <person name="Platzer M."/>
            <person name="Guthke R."/>
            <person name="Heitman J."/>
            <person name="Woestemeyer J."/>
            <person name="Zipfel P.F."/>
            <person name="Monod M."/>
            <person name="Brakhage A.A."/>
        </authorList>
    </citation>
    <scope>NUCLEOTIDE SEQUENCE [LARGE SCALE GENOMIC DNA]</scope>
    <source>
        <strain evidence="7">HKI 0517</strain>
    </source>
</reference>
<dbReference type="RefSeq" id="XP_003024683.1">
    <property type="nucleotide sequence ID" value="XM_003024637.1"/>
</dbReference>
<dbReference type="PANTHER" id="PTHR10693">
    <property type="entry name" value="RAS GTPASE-ACTIVATING PROTEIN-BINDING PROTEIN"/>
    <property type="match status" value="1"/>
</dbReference>
<dbReference type="GO" id="GO:0005829">
    <property type="term" value="C:cytosol"/>
    <property type="evidence" value="ECO:0007669"/>
    <property type="project" value="TreeGrafter"/>
</dbReference>
<dbReference type="GO" id="GO:1990861">
    <property type="term" value="C:Ubp3-Bre5 deubiquitination complex"/>
    <property type="evidence" value="ECO:0007669"/>
    <property type="project" value="TreeGrafter"/>
</dbReference>
<dbReference type="GO" id="GO:0034517">
    <property type="term" value="P:ribophagy"/>
    <property type="evidence" value="ECO:0007669"/>
    <property type="project" value="TreeGrafter"/>
</dbReference>
<evidence type="ECO:0000259" key="4">
    <source>
        <dbReference type="PROSITE" id="PS50102"/>
    </source>
</evidence>
<dbReference type="SUPFAM" id="SSF54928">
    <property type="entry name" value="RNA-binding domain, RBD"/>
    <property type="match status" value="1"/>
</dbReference>
<feature type="compositionally biased region" description="Low complexity" evidence="3">
    <location>
        <begin position="548"/>
        <end position="561"/>
    </location>
</feature>
<dbReference type="FunFam" id="3.10.450.50:FF:000003">
    <property type="entry name" value="Nuclear transport factor 2 family protein"/>
    <property type="match status" value="1"/>
</dbReference>
<sequence>MATETVPAANGTYHGHHPYQVDPYAASHQAANASNAQYAPQQHAGTSTQAPAASHDSKNDIPKDEVGWFFVEQYYTTLSRTPEKLHLFYSRKSQFVSGVEAEKVNVAIGQRSIKECIEGLDYNNCKVRVLNVDSQASFDNILVVVIGEMSNNQGPPRKFVQTFVLAEQQNGYYVLNDIIRYLNDEDEELAPEDGPAAVEEAPAVDEPQAAAVDTAAAPAPAPEAAIDRQADTEAAAHEVDEKLEKEAVNGEVKAEAAEEQKPEASTTEEAPKEEAAEEQPAPAAVLPVSADAIQPEKPKGPDPSPADVTPKAPTPAPASAPEKKPVAAVPAKPMSWASVAGNRAGTTPTPAVPVVPAAAPAPAPSAPVPATASASAPAPAAPTSAPTKTQQSTPTVSDAGNENQPPAQSEWQTAGAEHGRRQPRQHTPSQTEGVLGYVKNVNEKVDASLLRQTLSRFGKLKYFDVNRQRNCAFVEFSDTAAYKAAVAANPHTIGTEQITVEERRPRANAYGGNGGFSGRGGAGRGRGDRAGGQGRGGFQKDGRYNNPARNSRGGSASGSGNVTLKGRGQPQAI</sequence>
<dbReference type="SUPFAM" id="SSF54427">
    <property type="entry name" value="NTF2-like"/>
    <property type="match status" value="1"/>
</dbReference>
<dbReference type="EMBL" id="ACYE01000063">
    <property type="protein sequence ID" value="EFE44072.1"/>
    <property type="molecule type" value="Genomic_DNA"/>
</dbReference>
<dbReference type="InterPro" id="IPR039539">
    <property type="entry name" value="Ras_GTPase_bind_prot"/>
</dbReference>
<evidence type="ECO:0000256" key="1">
    <source>
        <dbReference type="ARBA" id="ARBA00022884"/>
    </source>
</evidence>
<keyword evidence="7" id="KW-1185">Reference proteome</keyword>
<accession>D4D244</accession>
<dbReference type="Gene3D" id="3.30.70.330">
    <property type="match status" value="1"/>
</dbReference>